<keyword evidence="1" id="KW-0812">Transmembrane</keyword>
<reference evidence="2 3" key="1">
    <citation type="journal article" date="2016" name="Nat. Commun.">
        <title>Thousands of microbial genomes shed light on interconnected biogeochemical processes in an aquifer system.</title>
        <authorList>
            <person name="Anantharaman K."/>
            <person name="Brown C.T."/>
            <person name="Hug L.A."/>
            <person name="Sharon I."/>
            <person name="Castelle C.J."/>
            <person name="Probst A.J."/>
            <person name="Thomas B.C."/>
            <person name="Singh A."/>
            <person name="Wilkins M.J."/>
            <person name="Karaoz U."/>
            <person name="Brodie E.L."/>
            <person name="Williams K.H."/>
            <person name="Hubbard S.S."/>
            <person name="Banfield J.F."/>
        </authorList>
    </citation>
    <scope>NUCLEOTIDE SEQUENCE [LARGE SCALE GENOMIC DNA]</scope>
</reference>
<organism evidence="2 3">
    <name type="scientific">Candidatus Staskawiczbacteria bacterium RIFOXYD1_FULL_32_13</name>
    <dbReference type="NCBI Taxonomy" id="1802234"/>
    <lineage>
        <taxon>Bacteria</taxon>
        <taxon>Candidatus Staskawicziibacteriota</taxon>
    </lineage>
</organism>
<gene>
    <name evidence="2" type="ORF">A2561_04465</name>
</gene>
<dbReference type="Gene3D" id="3.30.70.60">
    <property type="match status" value="1"/>
</dbReference>
<evidence type="ECO:0000313" key="2">
    <source>
        <dbReference type="EMBL" id="OGZ88525.1"/>
    </source>
</evidence>
<evidence type="ECO:0008006" key="4">
    <source>
        <dbReference type="Google" id="ProtNLM"/>
    </source>
</evidence>
<evidence type="ECO:0000313" key="3">
    <source>
        <dbReference type="Proteomes" id="UP000178935"/>
    </source>
</evidence>
<sequence>MNIKIKNFIIAIIFIVIYLAVILFFVWSLIKDIKNESLNLVMQKNEEFSFKEQMFFLEKFNQEKVAYQEIFLKYEEALIDSKNPIILIKFLENTAKESNVTLDILLTPSLAQKIGTDIWPSISMQIKFSGSFQNTLKFINKLENSPYFLSIESLKMNKSEEKVKVKNITSIIIKTDCLLKIFTK</sequence>
<protein>
    <recommendedName>
        <fullName evidence="4">Type 4a pilus biogenesis protein PilO</fullName>
    </recommendedName>
</protein>
<dbReference type="InterPro" id="IPR014717">
    <property type="entry name" value="Transl_elong_EF1B/ribsomal_bS6"/>
</dbReference>
<feature type="transmembrane region" description="Helical" evidence="1">
    <location>
        <begin position="7"/>
        <end position="30"/>
    </location>
</feature>
<dbReference type="AlphaFoldDB" id="A0A1G2JN01"/>
<proteinExistence type="predicted"/>
<comment type="caution">
    <text evidence="2">The sequence shown here is derived from an EMBL/GenBank/DDBJ whole genome shotgun (WGS) entry which is preliminary data.</text>
</comment>
<accession>A0A1G2JN01</accession>
<keyword evidence="1" id="KW-0472">Membrane</keyword>
<keyword evidence="1" id="KW-1133">Transmembrane helix</keyword>
<evidence type="ECO:0000256" key="1">
    <source>
        <dbReference type="SAM" id="Phobius"/>
    </source>
</evidence>
<name>A0A1G2JN01_9BACT</name>
<dbReference type="EMBL" id="MHPU01000020">
    <property type="protein sequence ID" value="OGZ88525.1"/>
    <property type="molecule type" value="Genomic_DNA"/>
</dbReference>
<dbReference type="Proteomes" id="UP000178935">
    <property type="component" value="Unassembled WGS sequence"/>
</dbReference>